<dbReference type="InterPro" id="IPR011762">
    <property type="entry name" value="COA_CT_N"/>
</dbReference>
<dbReference type="PANTHER" id="PTHR43842:SF2">
    <property type="entry name" value="PROPIONYL-COA CARBOXYLASE BETA CHAIN, MITOCHONDRIAL"/>
    <property type="match status" value="1"/>
</dbReference>
<comment type="subunit">
    <text evidence="3">The holoenzyme is a dodecamer composed of 6 PCCA/alpha subunits and 6 PCCB/beta subunits.</text>
</comment>
<feature type="region of interest" description="Disordered" evidence="8">
    <location>
        <begin position="446"/>
        <end position="466"/>
    </location>
</feature>
<dbReference type="InterPro" id="IPR029045">
    <property type="entry name" value="ClpP/crotonase-like_dom_sf"/>
</dbReference>
<dbReference type="PROSITE" id="PS50980">
    <property type="entry name" value="COA_CT_NTER"/>
    <property type="match status" value="1"/>
</dbReference>
<evidence type="ECO:0000256" key="2">
    <source>
        <dbReference type="ARBA" id="ARBA00013050"/>
    </source>
</evidence>
<feature type="domain" description="CoA carboxyltransferase N-terminal" evidence="9">
    <location>
        <begin position="731"/>
        <end position="880"/>
    </location>
</feature>
<evidence type="ECO:0000256" key="8">
    <source>
        <dbReference type="SAM" id="MobiDB-lite"/>
    </source>
</evidence>
<dbReference type="OrthoDB" id="439921at2759"/>
<dbReference type="PANTHER" id="PTHR43842">
    <property type="entry name" value="PROPIONYL-COA CARBOXYLASE BETA CHAIN"/>
    <property type="match status" value="1"/>
</dbReference>
<accession>A0A177B066</accession>
<dbReference type="GO" id="GO:0004658">
    <property type="term" value="F:propionyl-CoA carboxylase activity"/>
    <property type="evidence" value="ECO:0007669"/>
    <property type="project" value="UniProtKB-EC"/>
</dbReference>
<evidence type="ECO:0000256" key="3">
    <source>
        <dbReference type="ARBA" id="ARBA00038567"/>
    </source>
</evidence>
<evidence type="ECO:0000256" key="5">
    <source>
        <dbReference type="ARBA" id="ARBA00042797"/>
    </source>
</evidence>
<evidence type="ECO:0000256" key="1">
    <source>
        <dbReference type="ARBA" id="ARBA00005060"/>
    </source>
</evidence>
<dbReference type="SUPFAM" id="SSF52096">
    <property type="entry name" value="ClpP/crotonase"/>
    <property type="match status" value="1"/>
</dbReference>
<evidence type="ECO:0000313" key="11">
    <source>
        <dbReference type="Proteomes" id="UP000078046"/>
    </source>
</evidence>
<evidence type="ECO:0000256" key="7">
    <source>
        <dbReference type="ARBA" id="ARBA00049495"/>
    </source>
</evidence>
<sequence>MKNLNQDKDLTEKPTNDPQDEKILSDLNNSKESKISIPICPNTDHDCYIGENFEKQNVINPKKIPSNGNGVMKSTNDKIITISKDGTCNIKNIKTISKPKIVKSYSFNAINNSKSQVNLKKEFRQIKPINEKSNKTPPKVVLFSAENLNQNYRTANPHTNIISDFPSVYTPKINFNRSNQDIPLNTNCPSNVIQNVPNIQHLQNVPPNFLVHYVSNHQRRPVHMQPMSGRTFNPVRPNYNMQPVNLTYPAPQNSIIHENIPIFQQNMHGGVIPRNGVYAPVNNNNPGNHYFQRVISEFPYASRTRPINVQRVFNVQKFNNGIYTNHLINRQNKMNITNSRMRCPVPVVPPKQIFAVQRSIKIPDNPIIINSSNVCLRSSTPMQQPGQYQPRKESKKQIKCNVISNKSTFENIAEGKLLKSNNDLITKKSTITPKKPRKQKLKYKRELEVKQKGVPESDASKKGSVNTLTEPLKSKKVFTQKIPSKTNSIELAKENKTPKIKLTKTTKRYKLESNVNTICKKLIKTTKYPVLLESTQNHQYKPICLKIVDDSPQDLSNQKSIFNIIDILNLPTIETFMSGRTIYSITNSLDYVIIDMKNRINNYHGLLKRLKRLKMHPIRFQLIYEIIHLYKKNIAKSTILKEMLLKIILDHGENSNLGDNVESSFFNFSMKPTPWVWQNPKCPDFNGNPSLLKKCSFFKLRVPNCSLHSFLLEFSIKKCTFKNVRYNSNSNYFKVVNDLRSIDEKSNLGGGQKRIDAQHKKGKLTARERIRVLLDKNSFVEYDKYMVHTCVDFNMDKEKFYGDSVITGRGKINGRHIVLFSQDFTVFGGSLSSVHSQKICKIMDEAMRLGVPIIGLNDSGGARIQEGVESLAAYANIFQV</sequence>
<dbReference type="Pfam" id="PF01039">
    <property type="entry name" value="Carboxyl_trans"/>
    <property type="match status" value="1"/>
</dbReference>
<dbReference type="InterPro" id="IPR051047">
    <property type="entry name" value="AccD/PCCB"/>
</dbReference>
<comment type="caution">
    <text evidence="10">The sequence shown here is derived from an EMBL/GenBank/DDBJ whole genome shotgun (WGS) entry which is preliminary data.</text>
</comment>
<dbReference type="AlphaFoldDB" id="A0A177B066"/>
<proteinExistence type="predicted"/>
<dbReference type="EC" id="6.4.1.3" evidence="2"/>
<evidence type="ECO:0000256" key="6">
    <source>
        <dbReference type="ARBA" id="ARBA00048208"/>
    </source>
</evidence>
<dbReference type="InterPro" id="IPR034733">
    <property type="entry name" value="AcCoA_carboxyl_beta"/>
</dbReference>
<evidence type="ECO:0000256" key="4">
    <source>
        <dbReference type="ARBA" id="ARBA00041138"/>
    </source>
</evidence>
<evidence type="ECO:0000259" key="9">
    <source>
        <dbReference type="PROSITE" id="PS50980"/>
    </source>
</evidence>
<gene>
    <name evidence="10" type="ORF">A3Q56_05465</name>
</gene>
<name>A0A177B066_9BILA</name>
<feature type="compositionally biased region" description="Basic and acidic residues" evidence="8">
    <location>
        <begin position="446"/>
        <end position="461"/>
    </location>
</feature>
<comment type="catalytic activity">
    <reaction evidence="6">
        <text>butanoyl-CoA + hydrogencarbonate + ATP = (2S)-ethylmalonyl-CoA + ADP + phosphate + H(+)</text>
        <dbReference type="Rhea" id="RHEA:59520"/>
        <dbReference type="ChEBI" id="CHEBI:15378"/>
        <dbReference type="ChEBI" id="CHEBI:17544"/>
        <dbReference type="ChEBI" id="CHEBI:30616"/>
        <dbReference type="ChEBI" id="CHEBI:43474"/>
        <dbReference type="ChEBI" id="CHEBI:57371"/>
        <dbReference type="ChEBI" id="CHEBI:60909"/>
        <dbReference type="ChEBI" id="CHEBI:456216"/>
    </reaction>
    <physiologicalReaction direction="left-to-right" evidence="6">
        <dbReference type="Rhea" id="RHEA:59521"/>
    </physiologicalReaction>
</comment>
<keyword evidence="11" id="KW-1185">Reference proteome</keyword>
<reference evidence="10 11" key="1">
    <citation type="submission" date="2016-04" db="EMBL/GenBank/DDBJ databases">
        <title>The genome of Intoshia linei affirms orthonectids as highly simplified spiralians.</title>
        <authorList>
            <person name="Mikhailov K.V."/>
            <person name="Slusarev G.S."/>
            <person name="Nikitin M.A."/>
            <person name="Logacheva M.D."/>
            <person name="Penin A."/>
            <person name="Aleoshin V."/>
            <person name="Panchin Y.V."/>
        </authorList>
    </citation>
    <scope>NUCLEOTIDE SEQUENCE [LARGE SCALE GENOMIC DNA]</scope>
    <source>
        <strain evidence="10">Intl2013</strain>
        <tissue evidence="10">Whole animal</tissue>
    </source>
</reference>
<dbReference type="GO" id="GO:0005739">
    <property type="term" value="C:mitochondrion"/>
    <property type="evidence" value="ECO:0007669"/>
    <property type="project" value="TreeGrafter"/>
</dbReference>
<comment type="pathway">
    <text evidence="1">Metabolic intermediate metabolism; propanoyl-CoA degradation; succinyl-CoA from propanoyl-CoA: step 1/3.</text>
</comment>
<organism evidence="10 11">
    <name type="scientific">Intoshia linei</name>
    <dbReference type="NCBI Taxonomy" id="1819745"/>
    <lineage>
        <taxon>Eukaryota</taxon>
        <taxon>Metazoa</taxon>
        <taxon>Spiralia</taxon>
        <taxon>Lophotrochozoa</taxon>
        <taxon>Mesozoa</taxon>
        <taxon>Orthonectida</taxon>
        <taxon>Rhopaluridae</taxon>
        <taxon>Intoshia</taxon>
    </lineage>
</organism>
<feature type="region of interest" description="Disordered" evidence="8">
    <location>
        <begin position="1"/>
        <end position="28"/>
    </location>
</feature>
<dbReference type="Proteomes" id="UP000078046">
    <property type="component" value="Unassembled WGS sequence"/>
</dbReference>
<dbReference type="EMBL" id="LWCA01000819">
    <property type="protein sequence ID" value="OAF66824.1"/>
    <property type="molecule type" value="Genomic_DNA"/>
</dbReference>
<protein>
    <recommendedName>
        <fullName evidence="4">Propionyl-CoA carboxylase beta chain, mitochondrial</fullName>
        <ecNumber evidence="2">6.4.1.3</ecNumber>
    </recommendedName>
    <alternativeName>
        <fullName evidence="5">Propanoyl-CoA:carbon dioxide ligase subunit beta</fullName>
    </alternativeName>
</protein>
<comment type="catalytic activity">
    <reaction evidence="7">
        <text>propanoyl-CoA + hydrogencarbonate + ATP = (S)-methylmalonyl-CoA + ADP + phosphate + H(+)</text>
        <dbReference type="Rhea" id="RHEA:23720"/>
        <dbReference type="ChEBI" id="CHEBI:15378"/>
        <dbReference type="ChEBI" id="CHEBI:17544"/>
        <dbReference type="ChEBI" id="CHEBI:30616"/>
        <dbReference type="ChEBI" id="CHEBI:43474"/>
        <dbReference type="ChEBI" id="CHEBI:57327"/>
        <dbReference type="ChEBI" id="CHEBI:57392"/>
        <dbReference type="ChEBI" id="CHEBI:456216"/>
        <dbReference type="EC" id="6.4.1.3"/>
    </reaction>
    <physiologicalReaction direction="left-to-right" evidence="7">
        <dbReference type="Rhea" id="RHEA:23721"/>
    </physiologicalReaction>
</comment>
<dbReference type="Gene3D" id="3.90.226.10">
    <property type="entry name" value="2-enoyl-CoA Hydratase, Chain A, domain 1"/>
    <property type="match status" value="1"/>
</dbReference>
<evidence type="ECO:0000313" key="10">
    <source>
        <dbReference type="EMBL" id="OAF66824.1"/>
    </source>
</evidence>